<dbReference type="PROSITE" id="PS51119">
    <property type="entry name" value="TAFH"/>
    <property type="match status" value="1"/>
</dbReference>
<dbReference type="GO" id="GO:0003677">
    <property type="term" value="F:DNA binding"/>
    <property type="evidence" value="ECO:0007669"/>
    <property type="project" value="TreeGrafter"/>
</dbReference>
<feature type="compositionally biased region" description="Low complexity" evidence="7">
    <location>
        <begin position="40"/>
        <end position="50"/>
    </location>
</feature>
<keyword evidence="6" id="KW-0175">Coiled coil</keyword>
<comment type="caution">
    <text evidence="9">The sequence shown here is derived from an EMBL/GenBank/DDBJ whole genome shotgun (WGS) entry which is preliminary data.</text>
</comment>
<evidence type="ECO:0000256" key="2">
    <source>
        <dbReference type="ARBA" id="ARBA00006178"/>
    </source>
</evidence>
<evidence type="ECO:0000313" key="9">
    <source>
        <dbReference type="EMBL" id="CAB3410878.1"/>
    </source>
</evidence>
<feature type="compositionally biased region" description="Polar residues" evidence="7">
    <location>
        <begin position="244"/>
        <end position="254"/>
    </location>
</feature>
<keyword evidence="4" id="KW-0804">Transcription</keyword>
<dbReference type="InterPro" id="IPR045144">
    <property type="entry name" value="TAF4"/>
</dbReference>
<dbReference type="GO" id="GO:0006367">
    <property type="term" value="P:transcription initiation at RNA polymerase II promoter"/>
    <property type="evidence" value="ECO:0007669"/>
    <property type="project" value="TreeGrafter"/>
</dbReference>
<dbReference type="SMART" id="SM00549">
    <property type="entry name" value="TAFH"/>
    <property type="match status" value="1"/>
</dbReference>
<feature type="region of interest" description="Disordered" evidence="7">
    <location>
        <begin position="231"/>
        <end position="254"/>
    </location>
</feature>
<dbReference type="SUPFAM" id="SSF158553">
    <property type="entry name" value="TAFH domain-like"/>
    <property type="match status" value="1"/>
</dbReference>
<evidence type="ECO:0000259" key="8">
    <source>
        <dbReference type="PROSITE" id="PS51119"/>
    </source>
</evidence>
<evidence type="ECO:0000256" key="7">
    <source>
        <dbReference type="SAM" id="MobiDB-lite"/>
    </source>
</evidence>
<evidence type="ECO:0000256" key="4">
    <source>
        <dbReference type="ARBA" id="ARBA00023163"/>
    </source>
</evidence>
<evidence type="ECO:0000256" key="1">
    <source>
        <dbReference type="ARBA" id="ARBA00004123"/>
    </source>
</evidence>
<feature type="compositionally biased region" description="Pro residues" evidence="7">
    <location>
        <begin position="109"/>
        <end position="124"/>
    </location>
</feature>
<evidence type="ECO:0000256" key="3">
    <source>
        <dbReference type="ARBA" id="ARBA00023015"/>
    </source>
</evidence>
<feature type="coiled-coil region" evidence="6">
    <location>
        <begin position="431"/>
        <end position="458"/>
    </location>
</feature>
<dbReference type="InterPro" id="IPR007900">
    <property type="entry name" value="TAF4_C"/>
</dbReference>
<dbReference type="InterPro" id="IPR003894">
    <property type="entry name" value="TAFH_NHR1"/>
</dbReference>
<keyword evidence="5" id="KW-0539">Nucleus</keyword>
<dbReference type="EMBL" id="CADEPM010000011">
    <property type="protein sequence ID" value="CAB3410878.1"/>
    <property type="molecule type" value="Genomic_DNA"/>
</dbReference>
<feature type="domain" description="TAFH" evidence="8">
    <location>
        <begin position="130"/>
        <end position="228"/>
    </location>
</feature>
<comment type="similarity">
    <text evidence="2">Belongs to the TAF4 family.</text>
</comment>
<dbReference type="PANTHER" id="PTHR15138:SF14">
    <property type="entry name" value="TRANSCRIPTION INITIATION FACTOR TFIID SUBUNIT 4"/>
    <property type="match status" value="1"/>
</dbReference>
<dbReference type="CDD" id="cd08045">
    <property type="entry name" value="HFD_TAF4"/>
    <property type="match status" value="1"/>
</dbReference>
<protein>
    <recommendedName>
        <fullName evidence="8">TAFH domain-containing protein</fullName>
    </recommendedName>
</protein>
<gene>
    <name evidence="9" type="ORF">CBOVIS_LOCUS12334</name>
</gene>
<dbReference type="InterPro" id="IPR037249">
    <property type="entry name" value="TAFH/NHR1_dom_sf"/>
</dbReference>
<evidence type="ECO:0000256" key="6">
    <source>
        <dbReference type="SAM" id="Coils"/>
    </source>
</evidence>
<name>A0A8S1FE16_9PELO</name>
<sequence>MSPPPPAFPRFRLVQGKALGERSPLNPGVPSISGAGNSELQPQVQPHQQQVQPLVQVANVSSQPESPQIAQTATSVAVPNSAHNPGNALPTVAIAPMVQVNTASNSTLPPQPPPSNAPAQPQPQPVYDERHAVTKCCRFLRTLLNLSSNQNSENATNSVLVRHLIQHVLYGDLSAEEFTSRLQQALNSQAQPHLLPFLQNTIPALRTAVRSGEVVIDGISPPPGYVFNKSRQQEDQMRPGPSPHMTQTNPSSHLASRLSTVSQQGTVMQSQTMAPTQQQIRSIPQMQIHQSPQIIHKPVPPPPQQNQVVINQPSIPIQQQTISQPVQIPAMQPSTSQPIEPKQEEEAIGARTFVENSLKSAILSPQEIMNRITARMKQSCMVEEEALMLISDAAESHLRELITQVAGIAEHRVESIRIGENYEPIDDTKRQLRFLEDLDRQEEEMRESREKEALLRMSKNKNAGKETADKIKEIQRVEAEAKRNRDANAAAIAALSGNRTFKNKFEGSSSNASSMHRPRTVRVTTRDLHILVNNDNRFHGTFIREKLAYGGPAVDTTI</sequence>
<dbReference type="Proteomes" id="UP000494206">
    <property type="component" value="Unassembled WGS sequence"/>
</dbReference>
<keyword evidence="3" id="KW-0805">Transcription regulation</keyword>
<organism evidence="9 10">
    <name type="scientific">Caenorhabditis bovis</name>
    <dbReference type="NCBI Taxonomy" id="2654633"/>
    <lineage>
        <taxon>Eukaryota</taxon>
        <taxon>Metazoa</taxon>
        <taxon>Ecdysozoa</taxon>
        <taxon>Nematoda</taxon>
        <taxon>Chromadorea</taxon>
        <taxon>Rhabditida</taxon>
        <taxon>Rhabditina</taxon>
        <taxon>Rhabditomorpha</taxon>
        <taxon>Rhabditoidea</taxon>
        <taxon>Rhabditidae</taxon>
        <taxon>Peloderinae</taxon>
        <taxon>Caenorhabditis</taxon>
    </lineage>
</organism>
<feature type="region of interest" description="Disordered" evidence="7">
    <location>
        <begin position="103"/>
        <end position="126"/>
    </location>
</feature>
<evidence type="ECO:0000256" key="5">
    <source>
        <dbReference type="ARBA" id="ARBA00023242"/>
    </source>
</evidence>
<dbReference type="Gene3D" id="1.20.120.1110">
    <property type="entry name" value="TAFH/NHR1 domain"/>
    <property type="match status" value="1"/>
</dbReference>
<dbReference type="Pfam" id="PF05236">
    <property type="entry name" value="TAF4"/>
    <property type="match status" value="1"/>
</dbReference>
<dbReference type="Pfam" id="PF07531">
    <property type="entry name" value="TAFH"/>
    <property type="match status" value="1"/>
</dbReference>
<reference evidence="9 10" key="1">
    <citation type="submission" date="2020-04" db="EMBL/GenBank/DDBJ databases">
        <authorList>
            <person name="Laetsch R D."/>
            <person name="Stevens L."/>
            <person name="Kumar S."/>
            <person name="Blaxter L. M."/>
        </authorList>
    </citation>
    <scope>NUCLEOTIDE SEQUENCE [LARGE SCALE GENOMIC DNA]</scope>
</reference>
<feature type="region of interest" description="Disordered" evidence="7">
    <location>
        <begin position="15"/>
        <end position="50"/>
    </location>
</feature>
<comment type="subcellular location">
    <subcellularLocation>
        <location evidence="1">Nucleus</location>
    </subcellularLocation>
</comment>
<keyword evidence="10" id="KW-1185">Reference proteome</keyword>
<evidence type="ECO:0000313" key="10">
    <source>
        <dbReference type="Proteomes" id="UP000494206"/>
    </source>
</evidence>
<dbReference type="OrthoDB" id="21060at2759"/>
<dbReference type="GO" id="GO:0016251">
    <property type="term" value="F:RNA polymerase II general transcription initiation factor activity"/>
    <property type="evidence" value="ECO:0007669"/>
    <property type="project" value="TreeGrafter"/>
</dbReference>
<dbReference type="AlphaFoldDB" id="A0A8S1FE16"/>
<dbReference type="PANTHER" id="PTHR15138">
    <property type="entry name" value="TRANSCRIPTION INITIATION FACTOR TFIID SUBUNIT 4"/>
    <property type="match status" value="1"/>
</dbReference>
<accession>A0A8S1FE16</accession>
<dbReference type="GO" id="GO:0005669">
    <property type="term" value="C:transcription factor TFIID complex"/>
    <property type="evidence" value="ECO:0007669"/>
    <property type="project" value="InterPro"/>
</dbReference>
<proteinExistence type="inferred from homology"/>